<name>A0A5B8V209_9SPHI</name>
<sequence>MNIFIINSGSSSIKYQLFRMPSSSPVCSGLVDRIGLENSVIVHKTYINDEEKVIKITDEIPDHEAGLKKVNELLTDSEIGVITDAYAIEVVGHRVVHGGESFTDPTIITPEVKEKLKLTFQLAPLHNPAAFRGIEVAEKIFRGANQVAVFDTAFHQTMPPKAFRFAIPDSYYTDHNIRAYGFHGTSHQYVSHQAELYLNNKALKLISIHLGNGCSITAVNNGKSVDTSMGFGPLSGLIMGSRSGDIDPTIIFYLVNQLGYDIEQVSNLLNKRSGMIGLTGFSDMRDIRRLIAEGDEQAKLAYDMYAYRIRKYIGAYTAVLNGLDALIFTAGVGENDPIIRELVCRDIGYLGIELDTDKNNTRTDGIREISKTGSRVKILVIPTNEELEIASQCYELLK</sequence>
<dbReference type="PROSITE" id="PS01076">
    <property type="entry name" value="ACETATE_KINASE_2"/>
    <property type="match status" value="1"/>
</dbReference>
<comment type="function">
    <text evidence="6">Catalyzes the formation of acetyl phosphate from acetate and ATP. Can also catalyze the reverse reaction.</text>
</comment>
<evidence type="ECO:0000256" key="3">
    <source>
        <dbReference type="ARBA" id="ARBA00022741"/>
    </source>
</evidence>
<dbReference type="GO" id="GO:0008776">
    <property type="term" value="F:acetate kinase activity"/>
    <property type="evidence" value="ECO:0007669"/>
    <property type="project" value="UniProtKB-UniRule"/>
</dbReference>
<dbReference type="GO" id="GO:0005737">
    <property type="term" value="C:cytoplasm"/>
    <property type="evidence" value="ECO:0007669"/>
    <property type="project" value="UniProtKB-SubCell"/>
</dbReference>
<feature type="binding site" evidence="6">
    <location>
        <begin position="209"/>
        <end position="213"/>
    </location>
    <ligand>
        <name>ATP</name>
        <dbReference type="ChEBI" id="CHEBI:30616"/>
    </ligand>
</feature>
<dbReference type="GO" id="GO:0006083">
    <property type="term" value="P:acetate metabolic process"/>
    <property type="evidence" value="ECO:0007669"/>
    <property type="project" value="TreeGrafter"/>
</dbReference>
<accession>A0A5B8V209</accession>
<reference evidence="8 9" key="1">
    <citation type="journal article" date="2017" name="Curr. Microbiol.">
        <title>Mucilaginibacter ginsenosidivorans sp. nov., Isolated from Soil of Ginseng Field.</title>
        <authorList>
            <person name="Kim M.M."/>
            <person name="Siddiqi M.Z."/>
            <person name="Im W.T."/>
        </authorList>
    </citation>
    <scope>NUCLEOTIDE SEQUENCE [LARGE SCALE GENOMIC DNA]</scope>
    <source>
        <strain evidence="8 9">Gsoil 3017</strain>
    </source>
</reference>
<keyword evidence="4 6" id="KW-0418">Kinase</keyword>
<dbReference type="Gene3D" id="3.30.420.40">
    <property type="match status" value="2"/>
</dbReference>
<evidence type="ECO:0000256" key="1">
    <source>
        <dbReference type="ARBA" id="ARBA00008748"/>
    </source>
</evidence>
<dbReference type="InterPro" id="IPR000890">
    <property type="entry name" value="Aliphatic_acid_kin_short-chain"/>
</dbReference>
<dbReference type="InterPro" id="IPR004372">
    <property type="entry name" value="Ac/propionate_kinase"/>
</dbReference>
<feature type="binding site" evidence="6">
    <location>
        <position position="14"/>
    </location>
    <ligand>
        <name>ATP</name>
        <dbReference type="ChEBI" id="CHEBI:30616"/>
    </ligand>
</feature>
<dbReference type="HAMAP" id="MF_00020">
    <property type="entry name" value="Acetate_kinase"/>
    <property type="match status" value="1"/>
</dbReference>
<dbReference type="GO" id="GO:0000287">
    <property type="term" value="F:magnesium ion binding"/>
    <property type="evidence" value="ECO:0007669"/>
    <property type="project" value="UniProtKB-UniRule"/>
</dbReference>
<keyword evidence="3 6" id="KW-0547">Nucleotide-binding</keyword>
<keyword evidence="5 6" id="KW-0067">ATP-binding</keyword>
<keyword evidence="2 6" id="KW-0808">Transferase</keyword>
<dbReference type="KEGG" id="mgin:FRZ54_19750"/>
<evidence type="ECO:0000256" key="6">
    <source>
        <dbReference type="HAMAP-Rule" id="MF_00020"/>
    </source>
</evidence>
<feature type="binding site" evidence="6">
    <location>
        <position position="94"/>
    </location>
    <ligand>
        <name>substrate</name>
    </ligand>
</feature>
<dbReference type="AlphaFoldDB" id="A0A5B8V209"/>
<protein>
    <recommendedName>
        <fullName evidence="6">Acetate kinase</fullName>
        <ecNumber evidence="6">2.7.2.1</ecNumber>
    </recommendedName>
    <alternativeName>
        <fullName evidence="6">Acetokinase</fullName>
    </alternativeName>
</protein>
<evidence type="ECO:0000256" key="5">
    <source>
        <dbReference type="ARBA" id="ARBA00022840"/>
    </source>
</evidence>
<dbReference type="SUPFAM" id="SSF53067">
    <property type="entry name" value="Actin-like ATPase domain"/>
    <property type="match status" value="2"/>
</dbReference>
<feature type="binding site" evidence="6">
    <location>
        <position position="385"/>
    </location>
    <ligand>
        <name>Mg(2+)</name>
        <dbReference type="ChEBI" id="CHEBI:18420"/>
    </ligand>
</feature>
<dbReference type="NCBIfam" id="TIGR00016">
    <property type="entry name" value="ackA"/>
    <property type="match status" value="1"/>
</dbReference>
<feature type="site" description="Transition state stabilizer" evidence="6">
    <location>
        <position position="183"/>
    </location>
</feature>
<comment type="subcellular location">
    <subcellularLocation>
        <location evidence="6">Cytoplasm</location>
    </subcellularLocation>
</comment>
<comment type="similarity">
    <text evidence="1 6 7">Belongs to the acetokinase family.</text>
</comment>
<dbReference type="GO" id="GO:0005524">
    <property type="term" value="F:ATP binding"/>
    <property type="evidence" value="ECO:0007669"/>
    <property type="project" value="UniProtKB-KW"/>
</dbReference>
<comment type="cofactor">
    <cofactor evidence="6">
        <name>Mg(2+)</name>
        <dbReference type="ChEBI" id="CHEBI:18420"/>
    </cofactor>
    <cofactor evidence="6">
        <name>Mn(2+)</name>
        <dbReference type="ChEBI" id="CHEBI:29035"/>
    </cofactor>
    <text evidence="6">Mg(2+). Can also accept Mn(2+).</text>
</comment>
<dbReference type="PANTHER" id="PTHR21060:SF15">
    <property type="entry name" value="ACETATE KINASE-RELATED"/>
    <property type="match status" value="1"/>
</dbReference>
<comment type="subunit">
    <text evidence="6">Homodimer.</text>
</comment>
<keyword evidence="6" id="KW-0479">Metal-binding</keyword>
<comment type="catalytic activity">
    <reaction evidence="6">
        <text>acetate + ATP = acetyl phosphate + ADP</text>
        <dbReference type="Rhea" id="RHEA:11352"/>
        <dbReference type="ChEBI" id="CHEBI:22191"/>
        <dbReference type="ChEBI" id="CHEBI:30089"/>
        <dbReference type="ChEBI" id="CHEBI:30616"/>
        <dbReference type="ChEBI" id="CHEBI:456216"/>
        <dbReference type="EC" id="2.7.2.1"/>
    </reaction>
</comment>
<feature type="binding site" evidence="6">
    <location>
        <begin position="331"/>
        <end position="335"/>
    </location>
    <ligand>
        <name>ATP</name>
        <dbReference type="ChEBI" id="CHEBI:30616"/>
    </ligand>
</feature>
<dbReference type="CDD" id="cd24010">
    <property type="entry name" value="ASKHA_NBD_AcK_PK"/>
    <property type="match status" value="1"/>
</dbReference>
<dbReference type="Pfam" id="PF00871">
    <property type="entry name" value="Acetate_kinase"/>
    <property type="match status" value="1"/>
</dbReference>
<feature type="site" description="Transition state stabilizer" evidence="6">
    <location>
        <position position="242"/>
    </location>
</feature>
<dbReference type="PANTHER" id="PTHR21060">
    <property type="entry name" value="ACETATE KINASE"/>
    <property type="match status" value="1"/>
</dbReference>
<dbReference type="UniPathway" id="UPA00340">
    <property type="reaction ID" value="UER00458"/>
</dbReference>
<evidence type="ECO:0000256" key="2">
    <source>
        <dbReference type="ARBA" id="ARBA00022679"/>
    </source>
</evidence>
<evidence type="ECO:0000313" key="8">
    <source>
        <dbReference type="EMBL" id="QEC64701.1"/>
    </source>
</evidence>
<dbReference type="InterPro" id="IPR023865">
    <property type="entry name" value="Aliphatic_acid_kinase_CS"/>
</dbReference>
<keyword evidence="6" id="KW-0460">Magnesium</keyword>
<feature type="binding site" evidence="6">
    <location>
        <begin position="283"/>
        <end position="285"/>
    </location>
    <ligand>
        <name>ATP</name>
        <dbReference type="ChEBI" id="CHEBI:30616"/>
    </ligand>
</feature>
<organism evidence="8 9">
    <name type="scientific">Mucilaginibacter ginsenosidivorans</name>
    <dbReference type="NCBI Taxonomy" id="398053"/>
    <lineage>
        <taxon>Bacteria</taxon>
        <taxon>Pseudomonadati</taxon>
        <taxon>Bacteroidota</taxon>
        <taxon>Sphingobacteriia</taxon>
        <taxon>Sphingobacteriales</taxon>
        <taxon>Sphingobacteriaceae</taxon>
        <taxon>Mucilaginibacter</taxon>
    </lineage>
</organism>
<dbReference type="PRINTS" id="PR00471">
    <property type="entry name" value="ACETATEKNASE"/>
</dbReference>
<dbReference type="PIRSF" id="PIRSF000722">
    <property type="entry name" value="Acetate_prop_kin"/>
    <property type="match status" value="1"/>
</dbReference>
<dbReference type="RefSeq" id="WP_147033535.1">
    <property type="nucleotide sequence ID" value="NZ_CP042436.1"/>
</dbReference>
<dbReference type="GO" id="GO:0006085">
    <property type="term" value="P:acetyl-CoA biosynthetic process"/>
    <property type="evidence" value="ECO:0007669"/>
    <property type="project" value="UniProtKB-UniRule"/>
</dbReference>
<feature type="binding site" evidence="6">
    <location>
        <position position="7"/>
    </location>
    <ligand>
        <name>Mg(2+)</name>
        <dbReference type="ChEBI" id="CHEBI:18420"/>
    </ligand>
</feature>
<evidence type="ECO:0000256" key="7">
    <source>
        <dbReference type="RuleBase" id="RU003835"/>
    </source>
</evidence>
<dbReference type="EMBL" id="CP042436">
    <property type="protein sequence ID" value="QEC64701.1"/>
    <property type="molecule type" value="Genomic_DNA"/>
</dbReference>
<evidence type="ECO:0000256" key="4">
    <source>
        <dbReference type="ARBA" id="ARBA00022777"/>
    </source>
</evidence>
<dbReference type="OrthoDB" id="9802453at2"/>
<dbReference type="EC" id="2.7.2.1" evidence="6"/>
<keyword evidence="6" id="KW-0963">Cytoplasm</keyword>
<gene>
    <name evidence="6" type="primary">ackA</name>
    <name evidence="8" type="ORF">FRZ54_19750</name>
</gene>
<evidence type="ECO:0000313" key="9">
    <source>
        <dbReference type="Proteomes" id="UP000321479"/>
    </source>
</evidence>
<proteinExistence type="inferred from homology"/>
<feature type="active site" description="Proton donor/acceptor" evidence="6">
    <location>
        <position position="151"/>
    </location>
</feature>
<comment type="pathway">
    <text evidence="6">Metabolic intermediate biosynthesis; acetyl-CoA biosynthesis; acetyl-CoA from acetate: step 1/2.</text>
</comment>
<keyword evidence="9" id="KW-1185">Reference proteome</keyword>
<dbReference type="InterPro" id="IPR043129">
    <property type="entry name" value="ATPase_NBD"/>
</dbReference>
<dbReference type="Proteomes" id="UP000321479">
    <property type="component" value="Chromosome"/>
</dbReference>